<dbReference type="GO" id="GO:0005886">
    <property type="term" value="C:plasma membrane"/>
    <property type="evidence" value="ECO:0007669"/>
    <property type="project" value="TreeGrafter"/>
</dbReference>
<dbReference type="AlphaFoldDB" id="A0A645IJ39"/>
<dbReference type="Pfam" id="PF25944">
    <property type="entry name" value="Beta-barrel_RND"/>
    <property type="match status" value="1"/>
</dbReference>
<dbReference type="Gene3D" id="2.40.30.170">
    <property type="match status" value="1"/>
</dbReference>
<dbReference type="Pfam" id="PF25989">
    <property type="entry name" value="YknX_C"/>
    <property type="match status" value="1"/>
</dbReference>
<proteinExistence type="predicted"/>
<dbReference type="SUPFAM" id="SSF111369">
    <property type="entry name" value="HlyD-like secretion proteins"/>
    <property type="match status" value="1"/>
</dbReference>
<evidence type="ECO:0000259" key="3">
    <source>
        <dbReference type="Pfam" id="PF25989"/>
    </source>
</evidence>
<dbReference type="InterPro" id="IPR058637">
    <property type="entry name" value="YknX-like_C"/>
</dbReference>
<sequence length="153" mass="16673">MQGERDFESNKVDERTGTLEMVIRFPNPEGILIPGSMVRVGTKPVEIDTSIVIPQESILADSQGSYVYTVDENNIAHQTRIELGAEIGSMRKVVKGLKVNDRIIRIGLQNVRPESPVAPAQAETENKTAAEIAGQNEVELSLSSPDSQSKEGN</sequence>
<gene>
    <name evidence="4" type="primary">mdtA_84</name>
    <name evidence="4" type="ORF">SDC9_198647</name>
</gene>
<feature type="domain" description="YknX-like C-terminal permuted SH3-like" evidence="3">
    <location>
        <begin position="51"/>
        <end position="110"/>
    </location>
</feature>
<reference evidence="4" key="1">
    <citation type="submission" date="2019-08" db="EMBL/GenBank/DDBJ databases">
        <authorList>
            <person name="Kucharzyk K."/>
            <person name="Murdoch R.W."/>
            <person name="Higgins S."/>
            <person name="Loffler F."/>
        </authorList>
    </citation>
    <scope>NUCLEOTIDE SEQUENCE</scope>
</reference>
<dbReference type="EMBL" id="VSSQ01115680">
    <property type="protein sequence ID" value="MPN51006.1"/>
    <property type="molecule type" value="Genomic_DNA"/>
</dbReference>
<feature type="region of interest" description="Disordered" evidence="1">
    <location>
        <begin position="114"/>
        <end position="153"/>
    </location>
</feature>
<comment type="caution">
    <text evidence="4">The sequence shown here is derived from an EMBL/GenBank/DDBJ whole genome shotgun (WGS) entry which is preliminary data.</text>
</comment>
<dbReference type="InterPro" id="IPR058626">
    <property type="entry name" value="MdtA-like_b-barrel"/>
</dbReference>
<evidence type="ECO:0000259" key="2">
    <source>
        <dbReference type="Pfam" id="PF25944"/>
    </source>
</evidence>
<protein>
    <submittedName>
        <fullName evidence="4">Multidrug resistance protein MdtA</fullName>
    </submittedName>
</protein>
<feature type="domain" description="Multidrug resistance protein MdtA-like beta-barrel" evidence="2">
    <location>
        <begin position="3"/>
        <end position="40"/>
    </location>
</feature>
<organism evidence="4">
    <name type="scientific">bioreactor metagenome</name>
    <dbReference type="NCBI Taxonomy" id="1076179"/>
    <lineage>
        <taxon>unclassified sequences</taxon>
        <taxon>metagenomes</taxon>
        <taxon>ecological metagenomes</taxon>
    </lineage>
</organism>
<evidence type="ECO:0000313" key="4">
    <source>
        <dbReference type="EMBL" id="MPN51006.1"/>
    </source>
</evidence>
<evidence type="ECO:0000256" key="1">
    <source>
        <dbReference type="SAM" id="MobiDB-lite"/>
    </source>
</evidence>
<dbReference type="Gene3D" id="2.40.420.20">
    <property type="match status" value="1"/>
</dbReference>
<dbReference type="GO" id="GO:0046677">
    <property type="term" value="P:response to antibiotic"/>
    <property type="evidence" value="ECO:0007669"/>
    <property type="project" value="TreeGrafter"/>
</dbReference>
<name>A0A645IJ39_9ZZZZ</name>
<accession>A0A645IJ39</accession>
<dbReference type="PANTHER" id="PTHR30158">
    <property type="entry name" value="ACRA/E-RELATED COMPONENT OF DRUG EFFLUX TRANSPORTER"/>
    <property type="match status" value="1"/>
</dbReference>